<name>A0A1V9Z658_ACHHY</name>
<keyword evidence="10" id="KW-1133">Transmembrane helix</keyword>
<comment type="subcellular location">
    <subcellularLocation>
        <location evidence="1">Cell membrane</location>
        <topology evidence="1">Multi-pass membrane protein</topology>
    </subcellularLocation>
</comment>
<keyword evidence="10" id="KW-0472">Membrane</keyword>
<dbReference type="GO" id="GO:0098703">
    <property type="term" value="P:calcium ion import across plasma membrane"/>
    <property type="evidence" value="ECO:0007669"/>
    <property type="project" value="TreeGrafter"/>
</dbReference>
<organism evidence="11 12">
    <name type="scientific">Achlya hypogyna</name>
    <name type="common">Oomycete</name>
    <name type="synonym">Protoachlya hypogyna</name>
    <dbReference type="NCBI Taxonomy" id="1202772"/>
    <lineage>
        <taxon>Eukaryota</taxon>
        <taxon>Sar</taxon>
        <taxon>Stramenopiles</taxon>
        <taxon>Oomycota</taxon>
        <taxon>Saprolegniomycetes</taxon>
        <taxon>Saprolegniales</taxon>
        <taxon>Achlyaceae</taxon>
        <taxon>Achlya</taxon>
    </lineage>
</organism>
<evidence type="ECO:0000256" key="6">
    <source>
        <dbReference type="ARBA" id="ARBA00022837"/>
    </source>
</evidence>
<evidence type="ECO:0000256" key="5">
    <source>
        <dbReference type="ARBA" id="ARBA00022737"/>
    </source>
</evidence>
<feature type="transmembrane region" description="Helical" evidence="10">
    <location>
        <begin position="894"/>
        <end position="920"/>
    </location>
</feature>
<comment type="caution">
    <text evidence="11">The sequence shown here is derived from an EMBL/GenBank/DDBJ whole genome shotgun (WGS) entry which is preliminary data.</text>
</comment>
<evidence type="ECO:0000256" key="1">
    <source>
        <dbReference type="ARBA" id="ARBA00004651"/>
    </source>
</evidence>
<keyword evidence="12" id="KW-1185">Reference proteome</keyword>
<keyword evidence="4" id="KW-0109">Calcium transport</keyword>
<proteinExistence type="predicted"/>
<evidence type="ECO:0000256" key="3">
    <source>
        <dbReference type="ARBA" id="ARBA00022475"/>
    </source>
</evidence>
<keyword evidence="5" id="KW-0677">Repeat</keyword>
<evidence type="ECO:0000256" key="2">
    <source>
        <dbReference type="ARBA" id="ARBA00022448"/>
    </source>
</evidence>
<gene>
    <name evidence="11" type="ORF">ACHHYP_02669</name>
</gene>
<dbReference type="PANTHER" id="PTHR10582">
    <property type="entry name" value="TRANSIENT RECEPTOR POTENTIAL ION CHANNEL PROTEIN"/>
    <property type="match status" value="1"/>
</dbReference>
<feature type="transmembrane region" description="Helical" evidence="10">
    <location>
        <begin position="763"/>
        <end position="785"/>
    </location>
</feature>
<dbReference type="STRING" id="1202772.A0A1V9Z658"/>
<dbReference type="AlphaFoldDB" id="A0A1V9Z658"/>
<dbReference type="GO" id="GO:0005216">
    <property type="term" value="F:monoatomic ion channel activity"/>
    <property type="evidence" value="ECO:0007669"/>
    <property type="project" value="InterPro"/>
</dbReference>
<evidence type="ECO:0000256" key="9">
    <source>
        <dbReference type="PROSITE-ProRule" id="PRU00023"/>
    </source>
</evidence>
<evidence type="ECO:0000256" key="7">
    <source>
        <dbReference type="ARBA" id="ARBA00023065"/>
    </source>
</evidence>
<evidence type="ECO:0000256" key="4">
    <source>
        <dbReference type="ARBA" id="ARBA00022568"/>
    </source>
</evidence>
<keyword evidence="10" id="KW-0812">Transmembrane</keyword>
<evidence type="ECO:0000313" key="11">
    <source>
        <dbReference type="EMBL" id="OQR93320.1"/>
    </source>
</evidence>
<dbReference type="InterPro" id="IPR036770">
    <property type="entry name" value="Ankyrin_rpt-contain_sf"/>
</dbReference>
<evidence type="ECO:0000256" key="10">
    <source>
        <dbReference type="SAM" id="Phobius"/>
    </source>
</evidence>
<protein>
    <submittedName>
        <fullName evidence="11">Uncharacterized protein</fullName>
    </submittedName>
</protein>
<keyword evidence="2" id="KW-0813">Transport</keyword>
<dbReference type="InterPro" id="IPR002110">
    <property type="entry name" value="Ankyrin_rpt"/>
</dbReference>
<reference evidence="11 12" key="1">
    <citation type="journal article" date="2014" name="Genome Biol. Evol.">
        <title>The secreted proteins of Achlya hypogyna and Thraustotheca clavata identify the ancestral oomycete secretome and reveal gene acquisitions by horizontal gene transfer.</title>
        <authorList>
            <person name="Misner I."/>
            <person name="Blouin N."/>
            <person name="Leonard G."/>
            <person name="Richards T.A."/>
            <person name="Lane C.E."/>
        </authorList>
    </citation>
    <scope>NUCLEOTIDE SEQUENCE [LARGE SCALE GENOMIC DNA]</scope>
    <source>
        <strain evidence="11 12">ATCC 48635</strain>
    </source>
</reference>
<dbReference type="EMBL" id="JNBR01000415">
    <property type="protein sequence ID" value="OQR93320.1"/>
    <property type="molecule type" value="Genomic_DNA"/>
</dbReference>
<keyword evidence="6" id="KW-0106">Calcium</keyword>
<dbReference type="InterPro" id="IPR024862">
    <property type="entry name" value="TRPV"/>
</dbReference>
<feature type="transmembrane region" description="Helical" evidence="10">
    <location>
        <begin position="791"/>
        <end position="809"/>
    </location>
</feature>
<dbReference type="PANTHER" id="PTHR10582:SF2">
    <property type="entry name" value="INACTIVE"/>
    <property type="match status" value="1"/>
</dbReference>
<evidence type="ECO:0000256" key="8">
    <source>
        <dbReference type="ARBA" id="ARBA00023303"/>
    </source>
</evidence>
<feature type="transmembrane region" description="Helical" evidence="10">
    <location>
        <begin position="829"/>
        <end position="851"/>
    </location>
</feature>
<feature type="transmembrane region" description="Helical" evidence="10">
    <location>
        <begin position="634"/>
        <end position="658"/>
    </location>
</feature>
<keyword evidence="9" id="KW-0040">ANK repeat</keyword>
<keyword evidence="8" id="KW-0407">Ion channel</keyword>
<feature type="transmembrane region" description="Helical" evidence="10">
    <location>
        <begin position="723"/>
        <end position="742"/>
    </location>
</feature>
<keyword evidence="3" id="KW-1003">Cell membrane</keyword>
<feature type="transmembrane region" description="Helical" evidence="10">
    <location>
        <begin position="696"/>
        <end position="717"/>
    </location>
</feature>
<dbReference type="PROSITE" id="PS50297">
    <property type="entry name" value="ANK_REP_REGION"/>
    <property type="match status" value="1"/>
</dbReference>
<dbReference type="Gene3D" id="1.25.40.20">
    <property type="entry name" value="Ankyrin repeat-containing domain"/>
    <property type="match status" value="3"/>
</dbReference>
<accession>A0A1V9Z658</accession>
<dbReference type="Proteomes" id="UP000243579">
    <property type="component" value="Unassembled WGS sequence"/>
</dbReference>
<sequence length="1246" mass="137040">MTPLQRVVECAGDISALQQLLIAGAVVIDVNGQLDPLLHELLVQHERPGVRALVDAEVTLQSKFPMHYNARNNHLPAIKTWLESRPSTSCLTQKDQDGKTIFLHAATGFDPAKEDNVLCYLLSVRLDPTVVADCLRAKDKAGKTVLHELVTKQVVCVNDPDGVSNQVLLQTIRNVQTKTKCPIDATTLCETRVRGGGPFECERCCVVARPDVISLLDLAHHKQWSDINAILKLNNNITTINDTDENGMALIHIVVDHNAADTLELLLTQSHIDVNKRGYTLTLENDRPRCVELLLAAGADFSDLVGRKHWSPVYTEAASSKLVLDSWELKKKYPMFHMARLSNIDAAEAHMARGETALHAAAGKKLPEAILEAIYQDYSSTPPSDSESTTTPLMIAASNGLLANVEFLLRQGVDVDSQDADEWTALVHASVHGYYDVVQALLDALADIEVTVIIPGTQARGTVIDLLQACGETGGTERPTLIALLVKEARTRSDSVEFREKQALRLLTHRSRRIFSKESFARAIACSSKVGLACLDDCIDFNQHGASFTGLHDVYGETWGRGALLAVLTTDTKDAGHAFEIRRDCLEHPVFRRVLAIKWELMGQRKFTELLLMNSLLLLTATTASVLTPNEPPLSVAVITGVTAIVFVAVGCLLVQVLRPTLLWRLSRFLYDFNWAVDHTVTIPDLGAKKALVRRWLAALTPVITASFVVPIVYAFYGTTADVCFYQINGAILGCTTLYFLYHELREMVVNWTEYMASPVNKAQLSLYLLILLIFLPAKVGWYNIPYQVEVGVGGAITLMLWVLSLQFLEVVPSASFLLPMMARLFGDIANFFVLFGVLQLGLTVTFYQLFREQPDAHGFGSLTESFMTTYFVAFGQLPLDSLSAFDSQDAYTVALYTGTALLMMVHVAVVVIVLLNVLLAMMNQTVTDGLEKAKTQALVSYAQCILRLEQAMDLSAADTTAYLHDGKTRVLNPIFFERVPKDQLGLEASQMSSLIARLDERDEWVATVATLEAAIDMELKHLRAGLHQTSHFIAATEPPPFAKELEIIDLVHGQLKAVMAAARQSNGLFYAAVRPSIVARVTHELAKLKPRISRLWAFADGNGFSSGFHEQEDYMLVYQLVHASTMDVQVDKAVAAILRAVKDTLAEDRASPPLPPTSERPDEEASGFKALEEVAALRAQVTQQTETIAALSAKVADMAKLQGASAAKADSAREEQQAMMLKLEEVLTLLSKQRTGSKRSLLSSS</sequence>
<dbReference type="GO" id="GO:0005886">
    <property type="term" value="C:plasma membrane"/>
    <property type="evidence" value="ECO:0007669"/>
    <property type="project" value="UniProtKB-SubCell"/>
</dbReference>
<dbReference type="Pfam" id="PF12796">
    <property type="entry name" value="Ank_2"/>
    <property type="match status" value="1"/>
</dbReference>
<evidence type="ECO:0000313" key="12">
    <source>
        <dbReference type="Proteomes" id="UP000243579"/>
    </source>
</evidence>
<dbReference type="PROSITE" id="PS50088">
    <property type="entry name" value="ANK_REPEAT"/>
    <property type="match status" value="1"/>
</dbReference>
<feature type="repeat" description="ANK" evidence="9">
    <location>
        <begin position="388"/>
        <end position="420"/>
    </location>
</feature>
<dbReference type="SMART" id="SM00248">
    <property type="entry name" value="ANK"/>
    <property type="match status" value="6"/>
</dbReference>
<keyword evidence="7" id="KW-0406">Ion transport</keyword>
<dbReference type="SUPFAM" id="SSF48403">
    <property type="entry name" value="Ankyrin repeat"/>
    <property type="match status" value="2"/>
</dbReference>